<dbReference type="Proteomes" id="UP000722485">
    <property type="component" value="Unassembled WGS sequence"/>
</dbReference>
<protein>
    <submittedName>
        <fullName evidence="2">Uncharacterized protein</fullName>
    </submittedName>
</protein>
<feature type="compositionally biased region" description="Basic and acidic residues" evidence="1">
    <location>
        <begin position="208"/>
        <end position="218"/>
    </location>
</feature>
<feature type="region of interest" description="Disordered" evidence="1">
    <location>
        <begin position="196"/>
        <end position="224"/>
    </location>
</feature>
<name>A0A9P5GV10_9HYPO</name>
<evidence type="ECO:0000313" key="3">
    <source>
        <dbReference type="Proteomes" id="UP000722485"/>
    </source>
</evidence>
<proteinExistence type="predicted"/>
<dbReference type="OrthoDB" id="5106632at2759"/>
<reference evidence="2" key="1">
    <citation type="submission" date="2020-03" db="EMBL/GenBank/DDBJ databases">
        <title>Draft Genome Sequence of Cylindrodendrum hubeiense.</title>
        <authorList>
            <person name="Buettner E."/>
            <person name="Kellner H."/>
        </authorList>
    </citation>
    <scope>NUCLEOTIDE SEQUENCE</scope>
    <source>
        <strain evidence="2">IHI 201604</strain>
    </source>
</reference>
<evidence type="ECO:0000256" key="1">
    <source>
        <dbReference type="SAM" id="MobiDB-lite"/>
    </source>
</evidence>
<gene>
    <name evidence="2" type="ORF">G7Z17_g12704</name>
</gene>
<sequence length="224" mass="24841">MGSNSTKSQIKLIIPVRNPDRELYNLIRPNRIWPRVQSALGVTGLDGIATLEQSHGQVVEQQVAMGDLSQAPVDRTKQRFVRTMYLEDDGNDGYSGDDEFSDVEKDLEGEDSTDLESTHLDSQECEFNAIIDSCEPMELVDENEDSDLEGVQSIDDSMTEEQFAEWMLNPRGKATTQAGLSAPGLDWRAFKVPPKDKVKFSNASADPSKSDGSREKNKVKVVGK</sequence>
<feature type="region of interest" description="Disordered" evidence="1">
    <location>
        <begin position="88"/>
        <end position="119"/>
    </location>
</feature>
<comment type="caution">
    <text evidence="2">The sequence shown here is derived from an EMBL/GenBank/DDBJ whole genome shotgun (WGS) entry which is preliminary data.</text>
</comment>
<feature type="compositionally biased region" description="Acidic residues" evidence="1">
    <location>
        <begin position="88"/>
        <end position="114"/>
    </location>
</feature>
<dbReference type="EMBL" id="JAANBB010000608">
    <property type="protein sequence ID" value="KAF7538111.1"/>
    <property type="molecule type" value="Genomic_DNA"/>
</dbReference>
<organism evidence="2 3">
    <name type="scientific">Cylindrodendrum hubeiense</name>
    <dbReference type="NCBI Taxonomy" id="595255"/>
    <lineage>
        <taxon>Eukaryota</taxon>
        <taxon>Fungi</taxon>
        <taxon>Dikarya</taxon>
        <taxon>Ascomycota</taxon>
        <taxon>Pezizomycotina</taxon>
        <taxon>Sordariomycetes</taxon>
        <taxon>Hypocreomycetidae</taxon>
        <taxon>Hypocreales</taxon>
        <taxon>Nectriaceae</taxon>
        <taxon>Cylindrodendrum</taxon>
    </lineage>
</organism>
<evidence type="ECO:0000313" key="2">
    <source>
        <dbReference type="EMBL" id="KAF7538111.1"/>
    </source>
</evidence>
<accession>A0A9P5GV10</accession>
<keyword evidence="3" id="KW-1185">Reference proteome</keyword>
<dbReference type="AlphaFoldDB" id="A0A9P5GV10"/>